<protein>
    <submittedName>
        <fullName evidence="1">DUF3800 domain-containing protein</fullName>
    </submittedName>
</protein>
<accession>A0A443L6Q1</accession>
<dbReference type="AlphaFoldDB" id="A0A443L6Q1"/>
<dbReference type="Proteomes" id="UP000285859">
    <property type="component" value="Unassembled WGS sequence"/>
</dbReference>
<dbReference type="InterPro" id="IPR024524">
    <property type="entry name" value="DUF3800"/>
</dbReference>
<sequence>MQHVYFYFDDSGVLHPNAPERYFVYAGYVFIGKESKDDAIRKYRAVCQKIRDEIKSDGEIKAFGLSNRNKNRLYQILAKEESVGLTVDIERVYSSILDNKKSIHRYKDYVLKMLVKEKIKELIFEQKINPNGSVALHIFVDEQPTSTDGFYKLRDTIYEEVKVGITNFQYNKRHAPLFNSSVKCDVTFVDSSKYPLVQASDILANRIWNSFRLKKPNLREFVNHKCLHMP</sequence>
<proteinExistence type="predicted"/>
<name>A0A443L6Q1_9LACT</name>
<evidence type="ECO:0000313" key="1">
    <source>
        <dbReference type="EMBL" id="RWR44711.1"/>
    </source>
</evidence>
<dbReference type="EMBL" id="SAXH01000024">
    <property type="protein sequence ID" value="RWR44711.1"/>
    <property type="molecule type" value="Genomic_DNA"/>
</dbReference>
<dbReference type="RefSeq" id="WP_128268075.1">
    <property type="nucleotide sequence ID" value="NZ_JACCJA010000023.1"/>
</dbReference>
<comment type="caution">
    <text evidence="1">The sequence shown here is derived from an EMBL/GenBank/DDBJ whole genome shotgun (WGS) entry which is preliminary data.</text>
</comment>
<reference evidence="1 2" key="1">
    <citation type="submission" date="2019-01" db="EMBL/GenBank/DDBJ databases">
        <title>Whole genome sequence of Lactococcus lactis isolated from cow milk.</title>
        <authorList>
            <person name="Sundararaman A."/>
            <person name="Tamang J.-P."/>
            <person name="Halami P."/>
        </authorList>
    </citation>
    <scope>NUCLEOTIDE SEQUENCE [LARGE SCALE GENOMIC DNA]</scope>
    <source>
        <strain evidence="1 2">C2D</strain>
    </source>
</reference>
<evidence type="ECO:0000313" key="2">
    <source>
        <dbReference type="Proteomes" id="UP000285859"/>
    </source>
</evidence>
<dbReference type="Pfam" id="PF12686">
    <property type="entry name" value="DUF3800"/>
    <property type="match status" value="1"/>
</dbReference>
<organism evidence="1 2">
    <name type="scientific">Lactococcus lactis</name>
    <dbReference type="NCBI Taxonomy" id="1358"/>
    <lineage>
        <taxon>Bacteria</taxon>
        <taxon>Bacillati</taxon>
        <taxon>Bacillota</taxon>
        <taxon>Bacilli</taxon>
        <taxon>Lactobacillales</taxon>
        <taxon>Streptococcaceae</taxon>
        <taxon>Lactococcus</taxon>
    </lineage>
</organism>
<gene>
    <name evidence="1" type="ORF">EO246_11185</name>
</gene>